<evidence type="ECO:0000256" key="1">
    <source>
        <dbReference type="SAM" id="Phobius"/>
    </source>
</evidence>
<keyword evidence="1" id="KW-0812">Transmembrane</keyword>
<keyword evidence="1" id="KW-0472">Membrane</keyword>
<proteinExistence type="predicted"/>
<gene>
    <name evidence="2" type="ORF">A3B56_01415</name>
</gene>
<dbReference type="EMBL" id="MGAU01000027">
    <property type="protein sequence ID" value="OGK54677.1"/>
    <property type="molecule type" value="Genomic_DNA"/>
</dbReference>
<comment type="caution">
    <text evidence="2">The sequence shown here is derived from an EMBL/GenBank/DDBJ whole genome shotgun (WGS) entry which is preliminary data.</text>
</comment>
<evidence type="ECO:0000313" key="2">
    <source>
        <dbReference type="EMBL" id="OGK54677.1"/>
    </source>
</evidence>
<protein>
    <submittedName>
        <fullName evidence="2">Uncharacterized protein</fullName>
    </submittedName>
</protein>
<name>A0A1F7JGE5_9BACT</name>
<evidence type="ECO:0000313" key="3">
    <source>
        <dbReference type="Proteomes" id="UP000178486"/>
    </source>
</evidence>
<feature type="transmembrane region" description="Helical" evidence="1">
    <location>
        <begin position="12"/>
        <end position="29"/>
    </location>
</feature>
<reference evidence="2 3" key="1">
    <citation type="journal article" date="2016" name="Nat. Commun.">
        <title>Thousands of microbial genomes shed light on interconnected biogeochemical processes in an aquifer system.</title>
        <authorList>
            <person name="Anantharaman K."/>
            <person name="Brown C.T."/>
            <person name="Hug L.A."/>
            <person name="Sharon I."/>
            <person name="Castelle C.J."/>
            <person name="Probst A.J."/>
            <person name="Thomas B.C."/>
            <person name="Singh A."/>
            <person name="Wilkins M.J."/>
            <person name="Karaoz U."/>
            <person name="Brodie E.L."/>
            <person name="Williams K.H."/>
            <person name="Hubbard S.S."/>
            <person name="Banfield J.F."/>
        </authorList>
    </citation>
    <scope>NUCLEOTIDE SEQUENCE [LARGE SCALE GENOMIC DNA]</scope>
</reference>
<sequence>MNLFFSKIHLITKGLVAFVAAVMISGFLVDDVFLGYTPTVRTDVADRIVTRSIAAANIDTYLSYFQDKSKPRPSLDGQTLIQRLAEIPSQQIVPGVYAKESDEGSLTEIKYYEIRWKEVPYRRTGGSIETIRIPEGTEPPPPGLF</sequence>
<dbReference type="Proteomes" id="UP000178486">
    <property type="component" value="Unassembled WGS sequence"/>
</dbReference>
<dbReference type="AlphaFoldDB" id="A0A1F7JGE5"/>
<accession>A0A1F7JGE5</accession>
<keyword evidence="1" id="KW-1133">Transmembrane helix</keyword>
<organism evidence="2 3">
    <name type="scientific">Candidatus Roizmanbacteria bacterium RIFCSPLOWO2_01_FULL_45_11</name>
    <dbReference type="NCBI Taxonomy" id="1802070"/>
    <lineage>
        <taxon>Bacteria</taxon>
        <taxon>Candidatus Roizmaniibacteriota</taxon>
    </lineage>
</organism>